<proteinExistence type="predicted"/>
<evidence type="ECO:0000313" key="5">
    <source>
        <dbReference type="Proteomes" id="UP001597417"/>
    </source>
</evidence>
<sequence>MTDLDAWLAESPFLRDLGVRWRDGKIVMTVTEPHTLTGALHGGATAALAAVSAQATMRASEPELDPSTSSIHVTYPRSGRGTVFTAVSTPIRRARELGFYQTEVRDAEERVIATASSALSTDRHGGADIPAQPSPPHDPGGLGKGIESIPFMRRRGVRTEGIDHGALELTMAAEERNLDGKGRLHEGAVLTLIDVAGACVPWTHSRPSDATSGVTITLHAHILGELPDSGVVARAGVTAHDDRFFWCDVDVFTQADRRLCAKGHLTYRYL</sequence>
<dbReference type="PANTHER" id="PTHR21660">
    <property type="entry name" value="THIOESTERASE SUPERFAMILY MEMBER-RELATED"/>
    <property type="match status" value="1"/>
</dbReference>
<keyword evidence="1 4" id="KW-0378">Hydrolase</keyword>
<dbReference type="GO" id="GO:0016787">
    <property type="term" value="F:hydrolase activity"/>
    <property type="evidence" value="ECO:0007669"/>
    <property type="project" value="UniProtKB-KW"/>
</dbReference>
<dbReference type="InterPro" id="IPR049449">
    <property type="entry name" value="TesB_ACOT8-like_N"/>
</dbReference>
<protein>
    <submittedName>
        <fullName evidence="4">PaaI family thioesterase</fullName>
        <ecNumber evidence="4">3.1.2.-</ecNumber>
    </submittedName>
</protein>
<dbReference type="RefSeq" id="WP_378262004.1">
    <property type="nucleotide sequence ID" value="NZ_JBHUKR010000004.1"/>
</dbReference>
<evidence type="ECO:0000259" key="3">
    <source>
        <dbReference type="Pfam" id="PF13622"/>
    </source>
</evidence>
<gene>
    <name evidence="4" type="ORF">ACFSXZ_05805</name>
</gene>
<feature type="region of interest" description="Disordered" evidence="2">
    <location>
        <begin position="119"/>
        <end position="146"/>
    </location>
</feature>
<keyword evidence="5" id="KW-1185">Reference proteome</keyword>
<dbReference type="InterPro" id="IPR029069">
    <property type="entry name" value="HotDog_dom_sf"/>
</dbReference>
<dbReference type="PANTHER" id="PTHR21660:SF1">
    <property type="entry name" value="ACYL-COENZYME A THIOESTERASE 13"/>
    <property type="match status" value="1"/>
</dbReference>
<dbReference type="SUPFAM" id="SSF54637">
    <property type="entry name" value="Thioesterase/thiol ester dehydrase-isomerase"/>
    <property type="match status" value="2"/>
</dbReference>
<dbReference type="Pfam" id="PF13622">
    <property type="entry name" value="4HBT_3"/>
    <property type="match status" value="1"/>
</dbReference>
<evidence type="ECO:0000313" key="4">
    <source>
        <dbReference type="EMBL" id="MFD2415838.1"/>
    </source>
</evidence>
<accession>A0ABW5FLB5</accession>
<dbReference type="CDD" id="cd03443">
    <property type="entry name" value="PaaI_thioesterase"/>
    <property type="match status" value="2"/>
</dbReference>
<dbReference type="EMBL" id="JBHUKR010000004">
    <property type="protein sequence ID" value="MFD2415838.1"/>
    <property type="molecule type" value="Genomic_DNA"/>
</dbReference>
<evidence type="ECO:0000256" key="2">
    <source>
        <dbReference type="SAM" id="MobiDB-lite"/>
    </source>
</evidence>
<dbReference type="NCBIfam" id="TIGR00369">
    <property type="entry name" value="unchar_dom_1"/>
    <property type="match status" value="1"/>
</dbReference>
<dbReference type="InterPro" id="IPR039298">
    <property type="entry name" value="ACOT13"/>
</dbReference>
<reference evidence="5" key="1">
    <citation type="journal article" date="2019" name="Int. J. Syst. Evol. Microbiol.">
        <title>The Global Catalogue of Microorganisms (GCM) 10K type strain sequencing project: providing services to taxonomists for standard genome sequencing and annotation.</title>
        <authorList>
            <consortium name="The Broad Institute Genomics Platform"/>
            <consortium name="The Broad Institute Genome Sequencing Center for Infectious Disease"/>
            <person name="Wu L."/>
            <person name="Ma J."/>
        </authorList>
    </citation>
    <scope>NUCLEOTIDE SEQUENCE [LARGE SCALE GENOMIC DNA]</scope>
    <source>
        <strain evidence="5">CGMCC 4.7645</strain>
    </source>
</reference>
<evidence type="ECO:0000256" key="1">
    <source>
        <dbReference type="ARBA" id="ARBA00022801"/>
    </source>
</evidence>
<name>A0ABW5FLB5_9PSEU</name>
<dbReference type="EC" id="3.1.2.-" evidence="4"/>
<organism evidence="4 5">
    <name type="scientific">Amycolatopsis pigmentata</name>
    <dbReference type="NCBI Taxonomy" id="450801"/>
    <lineage>
        <taxon>Bacteria</taxon>
        <taxon>Bacillati</taxon>
        <taxon>Actinomycetota</taxon>
        <taxon>Actinomycetes</taxon>
        <taxon>Pseudonocardiales</taxon>
        <taxon>Pseudonocardiaceae</taxon>
        <taxon>Amycolatopsis</taxon>
    </lineage>
</organism>
<comment type="caution">
    <text evidence="4">The sequence shown here is derived from an EMBL/GenBank/DDBJ whole genome shotgun (WGS) entry which is preliminary data.</text>
</comment>
<dbReference type="Proteomes" id="UP001597417">
    <property type="component" value="Unassembled WGS sequence"/>
</dbReference>
<feature type="domain" description="Acyl-CoA thioesterase-like N-terminal HotDog" evidence="3">
    <location>
        <begin position="37"/>
        <end position="116"/>
    </location>
</feature>
<dbReference type="InterPro" id="IPR003736">
    <property type="entry name" value="PAAI_dom"/>
</dbReference>
<dbReference type="Gene3D" id="3.10.129.10">
    <property type="entry name" value="Hotdog Thioesterase"/>
    <property type="match status" value="2"/>
</dbReference>